<dbReference type="PANTHER" id="PTHR36922:SF1">
    <property type="entry name" value="DUF1993 DOMAIN-CONTAINING PROTEIN"/>
    <property type="match status" value="1"/>
</dbReference>
<dbReference type="InterPro" id="IPR018531">
    <property type="entry name" value="DUF1993"/>
</dbReference>
<comment type="caution">
    <text evidence="1">The sequence shown here is derived from an EMBL/GenBank/DDBJ whole genome shotgun (WGS) entry which is preliminary data.</text>
</comment>
<reference evidence="1 2" key="1">
    <citation type="journal article" date="2024" name="J. Plant Pathol.">
        <title>Sequence and assembly of the genome of Seiridium unicorne, isolate CBS 538.82, causal agent of cypress canker disease.</title>
        <authorList>
            <person name="Scali E."/>
            <person name="Rocca G.D."/>
            <person name="Danti R."/>
            <person name="Garbelotto M."/>
            <person name="Barberini S."/>
            <person name="Baroncelli R."/>
            <person name="Emiliani G."/>
        </authorList>
    </citation>
    <scope>NUCLEOTIDE SEQUENCE [LARGE SCALE GENOMIC DNA]</scope>
    <source>
        <strain evidence="1 2">BM-138-508</strain>
    </source>
</reference>
<dbReference type="InterPro" id="IPR034660">
    <property type="entry name" value="DinB/YfiT-like"/>
</dbReference>
<evidence type="ECO:0008006" key="3">
    <source>
        <dbReference type="Google" id="ProtNLM"/>
    </source>
</evidence>
<dbReference type="Proteomes" id="UP001408356">
    <property type="component" value="Unassembled WGS sequence"/>
</dbReference>
<protein>
    <recommendedName>
        <fullName evidence="3">DUF1993 domain-containing protein</fullName>
    </recommendedName>
</protein>
<keyword evidence="2" id="KW-1185">Reference proteome</keyword>
<gene>
    <name evidence="1" type="ORF">SUNI508_05983</name>
</gene>
<name>A0ABR2V2J4_9PEZI</name>
<proteinExistence type="predicted"/>
<dbReference type="SUPFAM" id="SSF109854">
    <property type="entry name" value="DinB/YfiT-like putative metalloenzymes"/>
    <property type="match status" value="1"/>
</dbReference>
<accession>A0ABR2V2J4</accession>
<dbReference type="Pfam" id="PF09351">
    <property type="entry name" value="DUF1993"/>
    <property type="match status" value="1"/>
</dbReference>
<organism evidence="1 2">
    <name type="scientific">Seiridium unicorne</name>
    <dbReference type="NCBI Taxonomy" id="138068"/>
    <lineage>
        <taxon>Eukaryota</taxon>
        <taxon>Fungi</taxon>
        <taxon>Dikarya</taxon>
        <taxon>Ascomycota</taxon>
        <taxon>Pezizomycotina</taxon>
        <taxon>Sordariomycetes</taxon>
        <taxon>Xylariomycetidae</taxon>
        <taxon>Amphisphaeriales</taxon>
        <taxon>Sporocadaceae</taxon>
        <taxon>Seiridium</taxon>
    </lineage>
</organism>
<evidence type="ECO:0000313" key="1">
    <source>
        <dbReference type="EMBL" id="KAK9421135.1"/>
    </source>
</evidence>
<sequence>MSTINLPDLVISTFTKGLNTLTHVLATAELYAKEKGIDVNSFVQERLIEDQLPLAFQVQSISRVVQTNLGRLSGETPTKFEDNEKTFEDLKNRVQRTQELVKTFDITKAQGKEGNELELTFDSVTHKMTLQNFMLNQALPNFFFHNSIAYAILRAKGVPLGKKDWLGGFLGLEL</sequence>
<dbReference type="Gene3D" id="1.20.120.450">
    <property type="entry name" value="dinb family like domain"/>
    <property type="match status" value="1"/>
</dbReference>
<dbReference type="PANTHER" id="PTHR36922">
    <property type="entry name" value="BLL2446 PROTEIN"/>
    <property type="match status" value="1"/>
</dbReference>
<evidence type="ECO:0000313" key="2">
    <source>
        <dbReference type="Proteomes" id="UP001408356"/>
    </source>
</evidence>
<dbReference type="EMBL" id="JARVKF010000201">
    <property type="protein sequence ID" value="KAK9421135.1"/>
    <property type="molecule type" value="Genomic_DNA"/>
</dbReference>